<feature type="region of interest" description="Disordered" evidence="1">
    <location>
        <begin position="345"/>
        <end position="511"/>
    </location>
</feature>
<dbReference type="GO" id="GO:0032527">
    <property type="term" value="P:protein exit from endoplasmic reticulum"/>
    <property type="evidence" value="ECO:0007669"/>
    <property type="project" value="TreeGrafter"/>
</dbReference>
<dbReference type="EMBL" id="JAIZAY010000003">
    <property type="protein sequence ID" value="KAJ8044868.1"/>
    <property type="molecule type" value="Genomic_DNA"/>
</dbReference>
<feature type="region of interest" description="Disordered" evidence="1">
    <location>
        <begin position="284"/>
        <end position="324"/>
    </location>
</feature>
<proteinExistence type="predicted"/>
<dbReference type="GO" id="GO:0005737">
    <property type="term" value="C:cytoplasm"/>
    <property type="evidence" value="ECO:0007669"/>
    <property type="project" value="GOC"/>
</dbReference>
<reference evidence="2" key="1">
    <citation type="submission" date="2021-10" db="EMBL/GenBank/DDBJ databases">
        <title>Tropical sea cucumber genome reveals ecological adaptation and Cuvierian tubules defense mechanism.</title>
        <authorList>
            <person name="Chen T."/>
        </authorList>
    </citation>
    <scope>NUCLEOTIDE SEQUENCE</scope>
    <source>
        <strain evidence="2">Nanhai2018</strain>
        <tissue evidence="2">Muscle</tissue>
    </source>
</reference>
<sequence length="1161" mass="129038">MYVPALCKPSDATLYATRPGLRIWKAGMSGAVLETILFKEWLIKDLSEIKLLPDTPLSTSGLPTEIQFGQIEVISDSLIVVWSHSCLFILNPSAEGESAIIGRCHGLLGTILDVKALGDEIFILRKSAQKPVIRIGVSPEKVVAKEAIYFSEKEQSYLQSLKFPTNLSSSKPSASSSMNTQAAFREGLSSVKNVFKKAADEIADGAYKAKEDLDRTARSLKLKLDHLGEDTGSTVSSQGSDDRDGDFQEKEIAAKISTMQEASTNVIRESTMPVAMQEPITLDNSHRKGVEDQPSMEHSGVEKESNRIRSGEMVGSSPRSVSPLPESMATMLDLRELKELSQQKYDDIIFQPKPKKKKKKKKKRESESQTENDNAEEDAAGPSTITSKDVNTEPFAPLETDVQETNDDDIYHQEEEVHLVQEEETLGQAVLDETREQHVNTKKSEQREEGNSTTRLGEIATGGNIPIGIISEEEDKQSHDIPKLNLSEPKPLRSYESSMEPYLPESDQPMAKGRPVSVFPDIYTQRQEPQDNEIEVLGGSDSETESQELNQADYEELAISENIQQKLASSWLQCMTPGYITHLVASEKHIWCVDSKERVYFSLSSKIACSWNKLKGVHGRKIAVSPSGNIVWMIKSKNNSVYASDPITQRSKVGSSWNFVFRDVATVCLDETMAWFILVNGQVCAQKGITREKPYTKKYLKIESNFTVVDIVANHGVVWARTTEDKVVYRRGITLKKPQGTTWELLEDSSDLRAVSIALDSKQMGWAIDKEGRVWFRTGVGLQTPQGDDKRWWQVMMSEYLMEDPNVLKMVVNLAGTATRMDRVVSWLTSHQAVQVTASSSAVWVCAQFQRKTTLQVSRGNLLGSSWELACPIGLPAATCWISLSAAAVYGPSGMIWAAQKSGEIFCFPPVSMKPILINPPEREKLIQVSANADVLWALSSAGNIFLRVGISQYCPQGKEWKKLDIAQLGSNKIVHLSCGQENVWACDASGNCYMRVGIDLPRHEGLPRAWLSVDTQAQSVFTQVCIGPTDNMVWAIDSKKTVYSRNGVTKELPVGLEWVTVEGTQAQELCISSDTVWALCPNGDIACRFGTSQKNAEGNYWKKIPGNFAHISVTQSNDLWGLTKDGQIFQRAVKVFKRQHFDSPSPGDPEHDLDEDWELL</sequence>
<dbReference type="InterPro" id="IPR006624">
    <property type="entry name" value="Beta-propeller_rpt_TECPR"/>
</dbReference>
<dbReference type="SUPFAM" id="SSF50985">
    <property type="entry name" value="RCC1/BLIP-II"/>
    <property type="match status" value="1"/>
</dbReference>
<feature type="region of interest" description="Disordered" evidence="1">
    <location>
        <begin position="1141"/>
        <end position="1161"/>
    </location>
</feature>
<dbReference type="AlphaFoldDB" id="A0A9Q1CGE6"/>
<feature type="compositionally biased region" description="Basic and acidic residues" evidence="1">
    <location>
        <begin position="409"/>
        <end position="421"/>
    </location>
</feature>
<dbReference type="SMART" id="SM00706">
    <property type="entry name" value="TECPR"/>
    <property type="match status" value="9"/>
</dbReference>
<dbReference type="Pfam" id="PF19193">
    <property type="entry name" value="Tectonin"/>
    <property type="match status" value="2"/>
</dbReference>
<feature type="compositionally biased region" description="Acidic residues" evidence="1">
    <location>
        <begin position="368"/>
        <end position="379"/>
    </location>
</feature>
<dbReference type="InterPro" id="IPR009091">
    <property type="entry name" value="RCC1/BLIP-II"/>
</dbReference>
<feature type="compositionally biased region" description="Acidic residues" evidence="1">
    <location>
        <begin position="1152"/>
        <end position="1161"/>
    </location>
</feature>
<comment type="caution">
    <text evidence="2">The sequence shown here is derived from an EMBL/GenBank/DDBJ whole genome shotgun (WGS) entry which is preliminary data.</text>
</comment>
<organism evidence="2 3">
    <name type="scientific">Holothuria leucospilota</name>
    <name type="common">Black long sea cucumber</name>
    <name type="synonym">Mertensiothuria leucospilota</name>
    <dbReference type="NCBI Taxonomy" id="206669"/>
    <lineage>
        <taxon>Eukaryota</taxon>
        <taxon>Metazoa</taxon>
        <taxon>Echinodermata</taxon>
        <taxon>Eleutherozoa</taxon>
        <taxon>Echinozoa</taxon>
        <taxon>Holothuroidea</taxon>
        <taxon>Aspidochirotacea</taxon>
        <taxon>Aspidochirotida</taxon>
        <taxon>Holothuriidae</taxon>
        <taxon>Holothuria</taxon>
    </lineage>
</organism>
<evidence type="ECO:0000256" key="1">
    <source>
        <dbReference type="SAM" id="MobiDB-lite"/>
    </source>
</evidence>
<name>A0A9Q1CGE6_HOLLE</name>
<dbReference type="Proteomes" id="UP001152320">
    <property type="component" value="Chromosome 3"/>
</dbReference>
<dbReference type="OrthoDB" id="9930272at2759"/>
<evidence type="ECO:0000313" key="3">
    <source>
        <dbReference type="Proteomes" id="UP001152320"/>
    </source>
</evidence>
<protein>
    <submittedName>
        <fullName evidence="2">Tectonin beta-propeller repeat-containing protein 2</fullName>
    </submittedName>
</protein>
<feature type="region of interest" description="Disordered" evidence="1">
    <location>
        <begin position="525"/>
        <end position="545"/>
    </location>
</feature>
<accession>A0A9Q1CGE6</accession>
<keyword evidence="3" id="KW-1185">Reference proteome</keyword>
<evidence type="ECO:0000313" key="2">
    <source>
        <dbReference type="EMBL" id="KAJ8044868.1"/>
    </source>
</evidence>
<gene>
    <name evidence="2" type="ORF">HOLleu_07744</name>
</gene>
<dbReference type="PANTHER" id="PTHR23287">
    <property type="entry name" value="RUBY-EYE2-LIKE PROTEIN"/>
    <property type="match status" value="1"/>
</dbReference>
<feature type="compositionally biased region" description="Basic and acidic residues" evidence="1">
    <location>
        <begin position="432"/>
        <end position="450"/>
    </location>
</feature>
<feature type="compositionally biased region" description="Basic and acidic residues" evidence="1">
    <location>
        <begin position="299"/>
        <end position="310"/>
    </location>
</feature>
<dbReference type="Pfam" id="PF06462">
    <property type="entry name" value="Hyd_WA"/>
    <property type="match status" value="2"/>
</dbReference>
<dbReference type="PANTHER" id="PTHR23287:SF16">
    <property type="entry name" value="TECTONIN BETA-PROPELLER REPEAT-CONTAINING PROTEIN 2"/>
    <property type="match status" value="1"/>
</dbReference>
<feature type="compositionally biased region" description="Basic residues" evidence="1">
    <location>
        <begin position="353"/>
        <end position="363"/>
    </location>
</feature>